<sequence>MEQLLFSPLEREAALPLKVPGKVQSIQSHAAHGSQGSLVSQWKPVPDKERKRPYKMSVTQRQKRREHEQYESQVQNLKLDINDLRQQIQHLLEYRDWIAPRA</sequence>
<gene>
    <name evidence="1" type="ORF">PsorP6_010989</name>
</gene>
<evidence type="ECO:0000313" key="2">
    <source>
        <dbReference type="Proteomes" id="UP001163321"/>
    </source>
</evidence>
<proteinExistence type="predicted"/>
<protein>
    <submittedName>
        <fullName evidence="1">Uncharacterized protein</fullName>
    </submittedName>
</protein>
<organism evidence="1 2">
    <name type="scientific">Peronosclerospora sorghi</name>
    <dbReference type="NCBI Taxonomy" id="230839"/>
    <lineage>
        <taxon>Eukaryota</taxon>
        <taxon>Sar</taxon>
        <taxon>Stramenopiles</taxon>
        <taxon>Oomycota</taxon>
        <taxon>Peronosporomycetes</taxon>
        <taxon>Peronosporales</taxon>
        <taxon>Peronosporaceae</taxon>
        <taxon>Peronosclerospora</taxon>
    </lineage>
</organism>
<name>A0ACC0VW51_9STRA</name>
<accession>A0ACC0VW51</accession>
<evidence type="ECO:0000313" key="1">
    <source>
        <dbReference type="EMBL" id="KAI9910689.1"/>
    </source>
</evidence>
<comment type="caution">
    <text evidence="1">The sequence shown here is derived from an EMBL/GenBank/DDBJ whole genome shotgun (WGS) entry which is preliminary data.</text>
</comment>
<dbReference type="EMBL" id="CM047585">
    <property type="protein sequence ID" value="KAI9910689.1"/>
    <property type="molecule type" value="Genomic_DNA"/>
</dbReference>
<keyword evidence="2" id="KW-1185">Reference proteome</keyword>
<dbReference type="Proteomes" id="UP001163321">
    <property type="component" value="Chromosome 6"/>
</dbReference>
<reference evidence="1 2" key="1">
    <citation type="journal article" date="2022" name="bioRxiv">
        <title>The genome of the oomycete Peronosclerospora sorghi, a cosmopolitan pathogen of maize and sorghum, is inflated with dispersed pseudogenes.</title>
        <authorList>
            <person name="Fletcher K."/>
            <person name="Martin F."/>
            <person name="Isakeit T."/>
            <person name="Cavanaugh K."/>
            <person name="Magill C."/>
            <person name="Michelmore R."/>
        </authorList>
    </citation>
    <scope>NUCLEOTIDE SEQUENCE [LARGE SCALE GENOMIC DNA]</scope>
    <source>
        <strain evidence="1">P6</strain>
    </source>
</reference>